<proteinExistence type="inferred from homology"/>
<evidence type="ECO:0000256" key="3">
    <source>
        <dbReference type="ARBA" id="ARBA00022490"/>
    </source>
</evidence>
<feature type="region of interest" description="Disordered" evidence="11">
    <location>
        <begin position="180"/>
        <end position="210"/>
    </location>
</feature>
<dbReference type="PANTHER" id="PTHR15653:SF0">
    <property type="entry name" value="CONNECTOR OF KINASE TO AP-1, ISOFORM E"/>
    <property type="match status" value="1"/>
</dbReference>
<dbReference type="InterPro" id="IPR013258">
    <property type="entry name" value="Striatin_N"/>
</dbReference>
<feature type="compositionally biased region" description="Basic and acidic residues" evidence="11">
    <location>
        <begin position="189"/>
        <end position="198"/>
    </location>
</feature>
<feature type="compositionally biased region" description="Polar residues" evidence="11">
    <location>
        <begin position="1"/>
        <end position="12"/>
    </location>
</feature>
<dbReference type="FunFam" id="1.20.5.300:FF:000001">
    <property type="entry name" value="striatin isoform X1"/>
    <property type="match status" value="1"/>
</dbReference>
<evidence type="ECO:0000256" key="10">
    <source>
        <dbReference type="SAM" id="Coils"/>
    </source>
</evidence>
<dbReference type="Gene3D" id="2.130.10.10">
    <property type="entry name" value="YVTN repeat-like/Quinoprotein amine dehydrogenase"/>
    <property type="match status" value="2"/>
</dbReference>
<dbReference type="PROSITE" id="PS00678">
    <property type="entry name" value="WD_REPEATS_1"/>
    <property type="match status" value="2"/>
</dbReference>
<dbReference type="GO" id="GO:0005737">
    <property type="term" value="C:cytoplasm"/>
    <property type="evidence" value="ECO:0007669"/>
    <property type="project" value="UniProtKB-SubCell"/>
</dbReference>
<dbReference type="PANTHER" id="PTHR15653">
    <property type="entry name" value="STRIATIN"/>
    <property type="match status" value="1"/>
</dbReference>
<evidence type="ECO:0000259" key="12">
    <source>
        <dbReference type="Pfam" id="PF08232"/>
    </source>
</evidence>
<dbReference type="PROSITE" id="PS50294">
    <property type="entry name" value="WD_REPEATS_REGION"/>
    <property type="match status" value="3"/>
</dbReference>
<dbReference type="SMART" id="SM00320">
    <property type="entry name" value="WD40"/>
    <property type="match status" value="6"/>
</dbReference>
<feature type="compositionally biased region" description="Basic and acidic residues" evidence="11">
    <location>
        <begin position="274"/>
        <end position="285"/>
    </location>
</feature>
<dbReference type="FunFam" id="2.130.10.10:FF:000498">
    <property type="entry name" value="Striatin 3"/>
    <property type="match status" value="1"/>
</dbReference>
<evidence type="ECO:0000256" key="8">
    <source>
        <dbReference type="ARBA" id="ARBA00023054"/>
    </source>
</evidence>
<sequence length="690" mass="76680">MEDSGQLPNAQNEKTEEETNRSQYTMSGILHFIQHEWTKNELDRTRWEAERAEMQARIAFLQGERKGQENLKQDLVRRIKMLEFCLKQERAKNYRLTHNGEEPPSFDESANENSAPSDNSHLSADLDAYINDAGEAGGSFRQGRLLLKRYLEEIGYSEHIMDVRSFRVKNLLGLLPQNFQTDLPSSERLNGRKEKSDSDCSDSEDGHDDAALDADASKAFEEFDFLNSMDVKEKGSDADDWTGKGASYEKLIKQYKDDPKVKRRSRTSTEESDEKTSSEVHKNLETDVPPGIKSAIDASAQQELPTRRQGRRSANFGYGNGNELDVALGMQENENMDIKDEFKDDYFQDDDTNLPPVKWNIKVTLRSHLDTIHAMQFHPVEPVLFTASEDGLIKLWNLDQKKEDKHNSGGGTELEPVYTFRGHKGAVLCLVLSPTGDHLYTGGQDGNICCFNVPSSNGDPFDSYDPRVLSETLTGHTDAIWSVAYHSSNSRLVSASSDSTIRLWEPGNGEPLIRTIGAPQPGMIPTSVDFVSTETSHLLAAYTQCYAQIIDIDTGSTVMVFDFGPKVVGTPTMNKIVSHPTMPLTLIGGEDRTIRYFDNTTGAILSESLAHVEGVSSLAIDPNGLYLLSGSHDGSIRMWNMERKSCLQEISAHRKKNDAAVTSVAFHPSRSLIGSAGADSLAKVYVSGSN</sequence>
<evidence type="ECO:0000256" key="7">
    <source>
        <dbReference type="ARBA" id="ARBA00022860"/>
    </source>
</evidence>
<feature type="repeat" description="WD" evidence="9">
    <location>
        <begin position="420"/>
        <end position="448"/>
    </location>
</feature>
<feature type="domain" description="Striatin N-terminal" evidence="12">
    <location>
        <begin position="25"/>
        <end position="161"/>
    </location>
</feature>
<dbReference type="InterPro" id="IPR001680">
    <property type="entry name" value="WD40_rpt"/>
</dbReference>
<organism evidence="13 14">
    <name type="scientific">Caenorhabditis briggsae</name>
    <dbReference type="NCBI Taxonomy" id="6238"/>
    <lineage>
        <taxon>Eukaryota</taxon>
        <taxon>Metazoa</taxon>
        <taxon>Ecdysozoa</taxon>
        <taxon>Nematoda</taxon>
        <taxon>Chromadorea</taxon>
        <taxon>Rhabditida</taxon>
        <taxon>Rhabditina</taxon>
        <taxon>Rhabditomorpha</taxon>
        <taxon>Rhabditoidea</taxon>
        <taxon>Rhabditidae</taxon>
        <taxon>Peloderinae</taxon>
        <taxon>Caenorhabditis</taxon>
    </lineage>
</organism>
<dbReference type="PRINTS" id="PR00320">
    <property type="entry name" value="GPROTEINBRPT"/>
</dbReference>
<feature type="compositionally biased region" description="Polar residues" evidence="11">
    <location>
        <begin position="111"/>
        <end position="122"/>
    </location>
</feature>
<evidence type="ECO:0000256" key="4">
    <source>
        <dbReference type="ARBA" id="ARBA00022553"/>
    </source>
</evidence>
<keyword evidence="5 9" id="KW-0853">WD repeat</keyword>
<dbReference type="Pfam" id="PF08232">
    <property type="entry name" value="Striatin"/>
    <property type="match status" value="1"/>
</dbReference>
<dbReference type="Proteomes" id="UP000829354">
    <property type="component" value="Chromosome V"/>
</dbReference>
<feature type="region of interest" description="Disordered" evidence="11">
    <location>
        <begin position="257"/>
        <end position="318"/>
    </location>
</feature>
<feature type="repeat" description="WD" evidence="9">
    <location>
        <begin position="473"/>
        <end position="514"/>
    </location>
</feature>
<dbReference type="EMBL" id="CP092624">
    <property type="protein sequence ID" value="UMM35449.1"/>
    <property type="molecule type" value="Genomic_DNA"/>
</dbReference>
<feature type="coiled-coil region" evidence="10">
    <location>
        <begin position="44"/>
        <end position="71"/>
    </location>
</feature>
<comment type="subcellular location">
    <subcellularLocation>
        <location evidence="1">Cytoplasm</location>
    </subcellularLocation>
</comment>
<keyword evidence="3" id="KW-0963">Cytoplasm</keyword>
<feature type="region of interest" description="Disordered" evidence="11">
    <location>
        <begin position="95"/>
        <end position="122"/>
    </location>
</feature>
<evidence type="ECO:0000256" key="6">
    <source>
        <dbReference type="ARBA" id="ARBA00022737"/>
    </source>
</evidence>
<dbReference type="CDD" id="cd00200">
    <property type="entry name" value="WD40"/>
    <property type="match status" value="1"/>
</dbReference>
<dbReference type="InterPro" id="IPR015943">
    <property type="entry name" value="WD40/YVTN_repeat-like_dom_sf"/>
</dbReference>
<evidence type="ECO:0000256" key="9">
    <source>
        <dbReference type="PROSITE-ProRule" id="PRU00221"/>
    </source>
</evidence>
<protein>
    <recommendedName>
        <fullName evidence="12">Striatin N-terminal domain-containing protein</fullName>
    </recommendedName>
</protein>
<keyword evidence="7" id="KW-0112">Calmodulin-binding</keyword>
<evidence type="ECO:0000256" key="2">
    <source>
        <dbReference type="ARBA" id="ARBA00009616"/>
    </source>
</evidence>
<keyword evidence="6" id="KW-0677">Repeat</keyword>
<evidence type="ECO:0000313" key="13">
    <source>
        <dbReference type="EMBL" id="UMM35449.1"/>
    </source>
</evidence>
<dbReference type="InterPro" id="IPR020472">
    <property type="entry name" value="WD40_PAC1"/>
</dbReference>
<evidence type="ECO:0000313" key="14">
    <source>
        <dbReference type="Proteomes" id="UP000829354"/>
    </source>
</evidence>
<reference evidence="13 14" key="1">
    <citation type="submission" date="2022-04" db="EMBL/GenBank/DDBJ databases">
        <title>Chromosome-level reference genomes for two strains of Caenorhabditis briggsae: an improved platform for comparative genomics.</title>
        <authorList>
            <person name="Stevens L."/>
            <person name="Andersen E."/>
        </authorList>
    </citation>
    <scope>NUCLEOTIDE SEQUENCE [LARGE SCALE GENOMIC DNA]</scope>
    <source>
        <strain evidence="13">VX34</strain>
        <tissue evidence="13">Whole-organism</tissue>
    </source>
</reference>
<dbReference type="GO" id="GO:0005516">
    <property type="term" value="F:calmodulin binding"/>
    <property type="evidence" value="ECO:0007669"/>
    <property type="project" value="UniProtKB-KW"/>
</dbReference>
<accession>A0AAE9F0E2</accession>
<evidence type="ECO:0000256" key="11">
    <source>
        <dbReference type="SAM" id="MobiDB-lite"/>
    </source>
</evidence>
<evidence type="ECO:0000256" key="5">
    <source>
        <dbReference type="ARBA" id="ARBA00022574"/>
    </source>
</evidence>
<feature type="repeat" description="WD" evidence="9">
    <location>
        <begin position="365"/>
        <end position="406"/>
    </location>
</feature>
<keyword evidence="4" id="KW-0597">Phosphoprotein</keyword>
<keyword evidence="14" id="KW-1185">Reference proteome</keyword>
<dbReference type="PROSITE" id="PS50082">
    <property type="entry name" value="WD_REPEATS_2"/>
    <property type="match status" value="4"/>
</dbReference>
<feature type="repeat" description="WD" evidence="9">
    <location>
        <begin position="608"/>
        <end position="649"/>
    </location>
</feature>
<comment type="similarity">
    <text evidence="2">Belongs to the WD repeat striatin family.</text>
</comment>
<dbReference type="InterPro" id="IPR051488">
    <property type="entry name" value="WD_repeat_striatin"/>
</dbReference>
<dbReference type="SUPFAM" id="SSF50978">
    <property type="entry name" value="WD40 repeat-like"/>
    <property type="match status" value="1"/>
</dbReference>
<name>A0AAE9F0E2_CAEBR</name>
<dbReference type="Pfam" id="PF00400">
    <property type="entry name" value="WD40"/>
    <property type="match status" value="5"/>
</dbReference>
<gene>
    <name evidence="13" type="ORF">L5515_008067</name>
</gene>
<keyword evidence="8 10" id="KW-0175">Coiled coil</keyword>
<dbReference type="InterPro" id="IPR036322">
    <property type="entry name" value="WD40_repeat_dom_sf"/>
</dbReference>
<dbReference type="AlphaFoldDB" id="A0AAE9F0E2"/>
<dbReference type="Gene3D" id="1.20.5.300">
    <property type="match status" value="1"/>
</dbReference>
<feature type="region of interest" description="Disordered" evidence="11">
    <location>
        <begin position="1"/>
        <end position="23"/>
    </location>
</feature>
<dbReference type="InterPro" id="IPR019775">
    <property type="entry name" value="WD40_repeat_CS"/>
</dbReference>
<evidence type="ECO:0000256" key="1">
    <source>
        <dbReference type="ARBA" id="ARBA00004496"/>
    </source>
</evidence>